<dbReference type="SUPFAM" id="SSF103473">
    <property type="entry name" value="MFS general substrate transporter"/>
    <property type="match status" value="1"/>
</dbReference>
<dbReference type="InterPro" id="IPR011701">
    <property type="entry name" value="MFS"/>
</dbReference>
<evidence type="ECO:0000256" key="7">
    <source>
        <dbReference type="ARBA" id="ARBA00022989"/>
    </source>
</evidence>
<name>A0ABQ1GPA5_9BACL</name>
<feature type="transmembrane region" description="Helical" evidence="9">
    <location>
        <begin position="105"/>
        <end position="125"/>
    </location>
</feature>
<feature type="transmembrane region" description="Helical" evidence="9">
    <location>
        <begin position="173"/>
        <end position="193"/>
    </location>
</feature>
<dbReference type="InterPro" id="IPR020846">
    <property type="entry name" value="MFS_dom"/>
</dbReference>
<evidence type="ECO:0000256" key="6">
    <source>
        <dbReference type="ARBA" id="ARBA00022692"/>
    </source>
</evidence>
<keyword evidence="7 9" id="KW-1133">Transmembrane helix</keyword>
<keyword evidence="5" id="KW-0762">Sugar transport</keyword>
<accession>A0ABQ1GPA5</accession>
<gene>
    <name evidence="11" type="ORF">GCM10010917_36350</name>
</gene>
<feature type="transmembrane region" description="Helical" evidence="9">
    <location>
        <begin position="47"/>
        <end position="68"/>
    </location>
</feature>
<feature type="domain" description="Major facilitator superfamily (MFS) profile" evidence="10">
    <location>
        <begin position="1"/>
        <end position="397"/>
    </location>
</feature>
<feature type="transmembrane region" description="Helical" evidence="9">
    <location>
        <begin position="314"/>
        <end position="336"/>
    </location>
</feature>
<dbReference type="InterPro" id="IPR036259">
    <property type="entry name" value="MFS_trans_sf"/>
</dbReference>
<dbReference type="Pfam" id="PF07690">
    <property type="entry name" value="MFS_1"/>
    <property type="match status" value="1"/>
</dbReference>
<feature type="transmembrane region" description="Helical" evidence="9">
    <location>
        <begin position="223"/>
        <end position="241"/>
    </location>
</feature>
<feature type="transmembrane region" description="Helical" evidence="9">
    <location>
        <begin position="261"/>
        <end position="282"/>
    </location>
</feature>
<evidence type="ECO:0000256" key="3">
    <source>
        <dbReference type="ARBA" id="ARBA00022448"/>
    </source>
</evidence>
<dbReference type="Proteomes" id="UP000609323">
    <property type="component" value="Unassembled WGS sequence"/>
</dbReference>
<protein>
    <submittedName>
        <fullName evidence="11">MFS transporter</fullName>
    </submittedName>
</protein>
<dbReference type="RefSeq" id="WP_094092757.1">
    <property type="nucleotide sequence ID" value="NZ_BMHF01000016.1"/>
</dbReference>
<reference evidence="12" key="1">
    <citation type="journal article" date="2019" name="Int. J. Syst. Evol. Microbiol.">
        <title>The Global Catalogue of Microorganisms (GCM) 10K type strain sequencing project: providing services to taxonomists for standard genome sequencing and annotation.</title>
        <authorList>
            <consortium name="The Broad Institute Genomics Platform"/>
            <consortium name="The Broad Institute Genome Sequencing Center for Infectious Disease"/>
            <person name="Wu L."/>
            <person name="Ma J."/>
        </authorList>
    </citation>
    <scope>NUCLEOTIDE SEQUENCE [LARGE SCALE GENOMIC DNA]</scope>
    <source>
        <strain evidence="12">CGMCC 1.15044</strain>
    </source>
</reference>
<dbReference type="PANTHER" id="PTHR23535:SF2">
    <property type="entry name" value="SUGAR EFFLUX TRANSPORTER A-RELATED"/>
    <property type="match status" value="1"/>
</dbReference>
<evidence type="ECO:0000313" key="11">
    <source>
        <dbReference type="EMBL" id="GGA47777.1"/>
    </source>
</evidence>
<feature type="transmembrane region" description="Helical" evidence="9">
    <location>
        <begin position="146"/>
        <end position="167"/>
    </location>
</feature>
<feature type="transmembrane region" description="Helical" evidence="9">
    <location>
        <begin position="14"/>
        <end position="35"/>
    </location>
</feature>
<evidence type="ECO:0000259" key="10">
    <source>
        <dbReference type="PROSITE" id="PS50850"/>
    </source>
</evidence>
<dbReference type="Gene3D" id="1.20.1250.20">
    <property type="entry name" value="MFS general substrate transporter like domains"/>
    <property type="match status" value="2"/>
</dbReference>
<dbReference type="PANTHER" id="PTHR23535">
    <property type="entry name" value="SUGAR EFFLUX TRANSPORTER A-RELATED"/>
    <property type="match status" value="1"/>
</dbReference>
<evidence type="ECO:0000313" key="12">
    <source>
        <dbReference type="Proteomes" id="UP000609323"/>
    </source>
</evidence>
<keyword evidence="8 9" id="KW-0472">Membrane</keyword>
<proteinExistence type="inferred from homology"/>
<feature type="transmembrane region" description="Helical" evidence="9">
    <location>
        <begin position="80"/>
        <end position="99"/>
    </location>
</feature>
<evidence type="ECO:0000256" key="4">
    <source>
        <dbReference type="ARBA" id="ARBA00022475"/>
    </source>
</evidence>
<keyword evidence="4" id="KW-1003">Cell membrane</keyword>
<dbReference type="CDD" id="cd17471">
    <property type="entry name" value="MFS_Set"/>
    <property type="match status" value="1"/>
</dbReference>
<keyword evidence="12" id="KW-1185">Reference proteome</keyword>
<feature type="transmembrane region" description="Helical" evidence="9">
    <location>
        <begin position="289"/>
        <end position="308"/>
    </location>
</feature>
<comment type="caution">
    <text evidence="11">The sequence shown here is derived from an EMBL/GenBank/DDBJ whole genome shotgun (WGS) entry which is preliminary data.</text>
</comment>
<keyword evidence="3" id="KW-0813">Transport</keyword>
<evidence type="ECO:0000256" key="1">
    <source>
        <dbReference type="ARBA" id="ARBA00004651"/>
    </source>
</evidence>
<dbReference type="PROSITE" id="PS50850">
    <property type="entry name" value="MFS"/>
    <property type="match status" value="1"/>
</dbReference>
<evidence type="ECO:0000256" key="5">
    <source>
        <dbReference type="ARBA" id="ARBA00022597"/>
    </source>
</evidence>
<evidence type="ECO:0000256" key="2">
    <source>
        <dbReference type="ARBA" id="ARBA00006523"/>
    </source>
</evidence>
<dbReference type="EMBL" id="BMHF01000016">
    <property type="protein sequence ID" value="GGA47777.1"/>
    <property type="molecule type" value="Genomic_DNA"/>
</dbReference>
<evidence type="ECO:0000256" key="8">
    <source>
        <dbReference type="ARBA" id="ARBA00023136"/>
    </source>
</evidence>
<comment type="subcellular location">
    <subcellularLocation>
        <location evidence="1">Cell membrane</location>
        <topology evidence="1">Multi-pass membrane protein</topology>
    </subcellularLocation>
</comment>
<feature type="transmembrane region" description="Helical" evidence="9">
    <location>
        <begin position="343"/>
        <end position="365"/>
    </location>
</feature>
<sequence>MIDRIRSLFRIKNYGLYVIAMLLLGASIGVTGPYLSLYCTKIIGMSTGAYGLFMAILALSGVAVNTVLAKFSDNGLNRKAVIVTAVCCSAMGYASFLIFHQYAALLISASLLVGLGAPALPQIFASAREAVNENQEAVDSTFANSLLRSLFSAGFLIGPLIGSLLLLTVGYKGVFLGTSSLFVCIGLLVLFLLKNKQNVKSAVNVKPISDTRNGSSIGLRNKVILLPFITLILLNTCNTVYNSTIPLFVVNQLHGTESQAGLVVALCAGLEIPLMIGLGGLAARIGSRAMMMIGCVLAAMYHVILLLTHELWPIIAGQLLQASFVAMVIAIALSYFQDLLPALPGLATILYTNATTLGQVAGNLTGGTVTQFAGFRNVYWVCLILVLCAVILLLRTKPAGGKSHSIEIEG</sequence>
<evidence type="ECO:0000256" key="9">
    <source>
        <dbReference type="SAM" id="Phobius"/>
    </source>
</evidence>
<organism evidence="11 12">
    <name type="scientific">Paenibacillus physcomitrellae</name>
    <dbReference type="NCBI Taxonomy" id="1619311"/>
    <lineage>
        <taxon>Bacteria</taxon>
        <taxon>Bacillati</taxon>
        <taxon>Bacillota</taxon>
        <taxon>Bacilli</taxon>
        <taxon>Bacillales</taxon>
        <taxon>Paenibacillaceae</taxon>
        <taxon>Paenibacillus</taxon>
    </lineage>
</organism>
<feature type="transmembrane region" description="Helical" evidence="9">
    <location>
        <begin position="377"/>
        <end position="394"/>
    </location>
</feature>
<keyword evidence="6 9" id="KW-0812">Transmembrane</keyword>
<comment type="similarity">
    <text evidence="2">Belongs to the major facilitator superfamily. Set transporter family.</text>
</comment>